<comment type="caution">
    <text evidence="2">The sequence shown here is derived from an EMBL/GenBank/DDBJ whole genome shotgun (WGS) entry which is preliminary data.</text>
</comment>
<evidence type="ECO:0000256" key="1">
    <source>
        <dbReference type="SAM" id="MobiDB-lite"/>
    </source>
</evidence>
<keyword evidence="3" id="KW-1185">Reference proteome</keyword>
<feature type="compositionally biased region" description="Polar residues" evidence="1">
    <location>
        <begin position="151"/>
        <end position="160"/>
    </location>
</feature>
<dbReference type="Proteomes" id="UP000709295">
    <property type="component" value="Unassembled WGS sequence"/>
</dbReference>
<dbReference type="AlphaFoldDB" id="A0A8J5MAY0"/>
<evidence type="ECO:0000313" key="2">
    <source>
        <dbReference type="EMBL" id="KAG6941428.1"/>
    </source>
</evidence>
<sequence>MLVRPQRCWSIISHDVTKSVGCHNVVKARNESGKGEADILNDTRTLYTEQQGSSFIFEDNKDRNTALLTQMKRKNDVIEELLTMDLFKMDPDSEESKPFFTFIRTKRLAAMMQNRAIEVSSSRRNERDISDVDNAEDDATGGARSLGKPSTCVTNGEMTTENEGLEALDVSHTLL</sequence>
<feature type="region of interest" description="Disordered" evidence="1">
    <location>
        <begin position="119"/>
        <end position="160"/>
    </location>
</feature>
<organism evidence="2 3">
    <name type="scientific">Phytophthora aleatoria</name>
    <dbReference type="NCBI Taxonomy" id="2496075"/>
    <lineage>
        <taxon>Eukaryota</taxon>
        <taxon>Sar</taxon>
        <taxon>Stramenopiles</taxon>
        <taxon>Oomycota</taxon>
        <taxon>Peronosporomycetes</taxon>
        <taxon>Peronosporales</taxon>
        <taxon>Peronosporaceae</taxon>
        <taxon>Phytophthora</taxon>
    </lineage>
</organism>
<gene>
    <name evidence="2" type="ORF">JG688_00018677</name>
</gene>
<evidence type="ECO:0000313" key="3">
    <source>
        <dbReference type="Proteomes" id="UP000709295"/>
    </source>
</evidence>
<accession>A0A8J5MAY0</accession>
<reference evidence="2" key="1">
    <citation type="submission" date="2021-01" db="EMBL/GenBank/DDBJ databases">
        <title>Phytophthora aleatoria, a newly-described species from Pinus radiata is distinct from Phytophthora cactorum isolates based on comparative genomics.</title>
        <authorList>
            <person name="Mcdougal R."/>
            <person name="Panda P."/>
            <person name="Williams N."/>
            <person name="Studholme D.J."/>
        </authorList>
    </citation>
    <scope>NUCLEOTIDE SEQUENCE</scope>
    <source>
        <strain evidence="2">NZFS 4037</strain>
    </source>
</reference>
<dbReference type="EMBL" id="JAENGY010003670">
    <property type="protein sequence ID" value="KAG6941428.1"/>
    <property type="molecule type" value="Genomic_DNA"/>
</dbReference>
<proteinExistence type="predicted"/>
<name>A0A8J5MAY0_9STRA</name>
<feature type="compositionally biased region" description="Basic and acidic residues" evidence="1">
    <location>
        <begin position="121"/>
        <end position="130"/>
    </location>
</feature>
<protein>
    <submittedName>
        <fullName evidence="2">Uncharacterized protein</fullName>
    </submittedName>
</protein>